<accession>A0AAN6YFR0</accession>
<sequence>MNLEYLAPTKRRYCWQQRGKRFWGLVAAAVVLLVILAIAVPLAVVLPRNKRQAPPPGSIILPLYIYPHDNTTWSPVYEALQKHPSLNFTIVINPNSGPGSGPAPNAQYTEAITTLSSYANARLLGYVRTGYAARNVSEVLDDIGVYAAWSSHSPTLAMHGIFLDEAPHVFSSDAVELMRTVDERIKTVEGLYEPRTIVHNPGVIPDPAYLAPAEAESATTGASSDDIITVIYEQSYEQWNSNNEKNSDGSIQTGLTTANFASSDDDGGKEGDRSTYSIMVHSVPPTLAGAELETFVGDLSRSAQYVYITTNTEHFYESFASDWMDFVDSVPKAT</sequence>
<keyword evidence="4" id="KW-1185">Reference proteome</keyword>
<keyword evidence="2" id="KW-0472">Membrane</keyword>
<feature type="compositionally biased region" description="Polar residues" evidence="1">
    <location>
        <begin position="241"/>
        <end position="262"/>
    </location>
</feature>
<name>A0AAN6YFR0_9PEZI</name>
<dbReference type="Pfam" id="PF12138">
    <property type="entry name" value="Spherulin4"/>
    <property type="match status" value="1"/>
</dbReference>
<protein>
    <submittedName>
        <fullName evidence="3">Spherulin 4-like cell surface protein</fullName>
    </submittedName>
</protein>
<dbReference type="Proteomes" id="UP001301769">
    <property type="component" value="Unassembled WGS sequence"/>
</dbReference>
<evidence type="ECO:0000256" key="2">
    <source>
        <dbReference type="SAM" id="Phobius"/>
    </source>
</evidence>
<dbReference type="EMBL" id="MU858052">
    <property type="protein sequence ID" value="KAK4218508.1"/>
    <property type="molecule type" value="Genomic_DNA"/>
</dbReference>
<feature type="transmembrane region" description="Helical" evidence="2">
    <location>
        <begin position="21"/>
        <end position="46"/>
    </location>
</feature>
<comment type="caution">
    <text evidence="3">The sequence shown here is derived from an EMBL/GenBank/DDBJ whole genome shotgun (WGS) entry which is preliminary data.</text>
</comment>
<evidence type="ECO:0000313" key="3">
    <source>
        <dbReference type="EMBL" id="KAK4218508.1"/>
    </source>
</evidence>
<proteinExistence type="predicted"/>
<dbReference type="PANTHER" id="PTHR35040:SF9">
    <property type="entry name" value="4-LIKE CELL SURFACE PROTEIN, PUTATIVE (AFU_ORTHOLOGUE AFUA_4G14080)-RELATED"/>
    <property type="match status" value="1"/>
</dbReference>
<evidence type="ECO:0000313" key="4">
    <source>
        <dbReference type="Proteomes" id="UP001301769"/>
    </source>
</evidence>
<keyword evidence="2" id="KW-1133">Transmembrane helix</keyword>
<gene>
    <name evidence="3" type="ORF">QBC37DRAFT_411825</name>
</gene>
<feature type="region of interest" description="Disordered" evidence="1">
    <location>
        <begin position="241"/>
        <end position="273"/>
    </location>
</feature>
<reference evidence="3" key="1">
    <citation type="journal article" date="2023" name="Mol. Phylogenet. Evol.">
        <title>Genome-scale phylogeny and comparative genomics of the fungal order Sordariales.</title>
        <authorList>
            <person name="Hensen N."/>
            <person name="Bonometti L."/>
            <person name="Westerberg I."/>
            <person name="Brannstrom I.O."/>
            <person name="Guillou S."/>
            <person name="Cros-Aarteil S."/>
            <person name="Calhoun S."/>
            <person name="Haridas S."/>
            <person name="Kuo A."/>
            <person name="Mondo S."/>
            <person name="Pangilinan J."/>
            <person name="Riley R."/>
            <person name="LaButti K."/>
            <person name="Andreopoulos B."/>
            <person name="Lipzen A."/>
            <person name="Chen C."/>
            <person name="Yan M."/>
            <person name="Daum C."/>
            <person name="Ng V."/>
            <person name="Clum A."/>
            <person name="Steindorff A."/>
            <person name="Ohm R.A."/>
            <person name="Martin F."/>
            <person name="Silar P."/>
            <person name="Natvig D.O."/>
            <person name="Lalanne C."/>
            <person name="Gautier V."/>
            <person name="Ament-Velasquez S.L."/>
            <person name="Kruys A."/>
            <person name="Hutchinson M.I."/>
            <person name="Powell A.J."/>
            <person name="Barry K."/>
            <person name="Miller A.N."/>
            <person name="Grigoriev I.V."/>
            <person name="Debuchy R."/>
            <person name="Gladieux P."/>
            <person name="Hiltunen Thoren M."/>
            <person name="Johannesson H."/>
        </authorList>
    </citation>
    <scope>NUCLEOTIDE SEQUENCE</scope>
    <source>
        <strain evidence="3">PSN293</strain>
    </source>
</reference>
<dbReference type="AlphaFoldDB" id="A0AAN6YFR0"/>
<keyword evidence="2" id="KW-0812">Transmembrane</keyword>
<evidence type="ECO:0000256" key="1">
    <source>
        <dbReference type="SAM" id="MobiDB-lite"/>
    </source>
</evidence>
<organism evidence="3 4">
    <name type="scientific">Rhypophila decipiens</name>
    <dbReference type="NCBI Taxonomy" id="261697"/>
    <lineage>
        <taxon>Eukaryota</taxon>
        <taxon>Fungi</taxon>
        <taxon>Dikarya</taxon>
        <taxon>Ascomycota</taxon>
        <taxon>Pezizomycotina</taxon>
        <taxon>Sordariomycetes</taxon>
        <taxon>Sordariomycetidae</taxon>
        <taxon>Sordariales</taxon>
        <taxon>Naviculisporaceae</taxon>
        <taxon>Rhypophila</taxon>
    </lineage>
</organism>
<dbReference type="PANTHER" id="PTHR35040">
    <property type="match status" value="1"/>
</dbReference>
<dbReference type="InterPro" id="IPR021986">
    <property type="entry name" value="Spherulin4"/>
</dbReference>
<reference evidence="3" key="2">
    <citation type="submission" date="2023-05" db="EMBL/GenBank/DDBJ databases">
        <authorList>
            <consortium name="Lawrence Berkeley National Laboratory"/>
            <person name="Steindorff A."/>
            <person name="Hensen N."/>
            <person name="Bonometti L."/>
            <person name="Westerberg I."/>
            <person name="Brannstrom I.O."/>
            <person name="Guillou S."/>
            <person name="Cros-Aarteil S."/>
            <person name="Calhoun S."/>
            <person name="Haridas S."/>
            <person name="Kuo A."/>
            <person name="Mondo S."/>
            <person name="Pangilinan J."/>
            <person name="Riley R."/>
            <person name="Labutti K."/>
            <person name="Andreopoulos B."/>
            <person name="Lipzen A."/>
            <person name="Chen C."/>
            <person name="Yanf M."/>
            <person name="Daum C."/>
            <person name="Ng V."/>
            <person name="Clum A."/>
            <person name="Ohm R."/>
            <person name="Martin F."/>
            <person name="Silar P."/>
            <person name="Natvig D."/>
            <person name="Lalanne C."/>
            <person name="Gautier V."/>
            <person name="Ament-Velasquez S.L."/>
            <person name="Kruys A."/>
            <person name="Hutchinson M.I."/>
            <person name="Powell A.J."/>
            <person name="Barry K."/>
            <person name="Miller A.N."/>
            <person name="Grigoriev I.V."/>
            <person name="Debuchy R."/>
            <person name="Gladieux P."/>
            <person name="Thoren M.H."/>
            <person name="Johannesson H."/>
        </authorList>
    </citation>
    <scope>NUCLEOTIDE SEQUENCE</scope>
    <source>
        <strain evidence="3">PSN293</strain>
    </source>
</reference>